<feature type="compositionally biased region" description="Polar residues" evidence="1">
    <location>
        <begin position="920"/>
        <end position="932"/>
    </location>
</feature>
<dbReference type="Pfam" id="PF02338">
    <property type="entry name" value="OTU"/>
    <property type="match status" value="1"/>
</dbReference>
<evidence type="ECO:0000313" key="4">
    <source>
        <dbReference type="Proteomes" id="UP001652620"/>
    </source>
</evidence>
<feature type="compositionally biased region" description="Low complexity" evidence="1">
    <location>
        <begin position="1227"/>
        <end position="1251"/>
    </location>
</feature>
<feature type="domain" description="Tudor" evidence="2">
    <location>
        <begin position="342"/>
        <end position="403"/>
    </location>
</feature>
<feature type="region of interest" description="Disordered" evidence="1">
    <location>
        <begin position="516"/>
        <end position="570"/>
    </location>
</feature>
<feature type="compositionally biased region" description="Gly residues" evidence="1">
    <location>
        <begin position="856"/>
        <end position="872"/>
    </location>
</feature>
<dbReference type="SUPFAM" id="SSF54001">
    <property type="entry name" value="Cysteine proteinases"/>
    <property type="match status" value="1"/>
</dbReference>
<sequence>MQRQFTSGSRQAPDPFDQFLEENNFYRKHTARDASCLFRVISEQMYDTQLHHLAIRKKCVRYMRKHRDYFAPLVERDLDEYLDDMSKPKTYGTLIELQAVGYMFQRNVLLFEPFNLGNFYSSRSYFNDVFRVFYTPERHFDSVFTCDYIKDAAICQAICYEILYKDLYKLPDVAFAVEHMLHSPTLDAMEYTSENNDDGYCTRIVLTDGRSFHFDLPHETNCILENYELCHFHHTNFPRLSDDLQREMKIHTNCDDYEKSALCKTAESLLPHKYISCVRQLLQEGITPFPYKVAKALDPNMYRNIEFDAWNEQRKEQKLQNWYNGDTNFKLIRCQQTRVHKIFQVGAKCHVKLCKSENDVYTCHIQEIAVDKGYCIVFIEQLGEKRLVPYESLTPLPPEQFKPWTLPYRFQRHMQKYSSVRLTRHYNYRFKLNGQFASAHEYCAAPLSPNSKSADYVPGIMDSDVSEKDEKQHYVSAASHHRNGCYYKLKQYTHFENFRAHTVEYCAMPLTVEHAPREQESKSGNANATPSHENQTNVAVRTVAPETRIKTESNGQQQQQQQQQQRMGAPEELVGTFNPIEQSAGIGAPAFILPDVHYLYPVPQYAAGMPEEYYTYSYDPAMHPPPATALMPTGYYMYPPPGAPPAAFAPAPNNFYMPTAAPLPPPLITAATAPHPPSAVAPNIAAPFYQTNTHFGSMTPAGAVETPSMQNATTQAYETPITHNRSSGQTPNMNTPVTGRINWDAKKSVEVSGVDLPTDVATLRHFYNLGLEYHLMHMKQRCNEDNAAKATGPQGATKVNGGNQNEDVTLEPKLDSNNNSMQNQNLTTPQTSNINGGNNISGVTHTTHNQNSNNSGTGGGGANSGSGKSGGGHMHRRFPSRYYNSNKERPLFLRNQNNANNPNVHSSNNHNQSDYNNSNGSVGNKYASSVKSNGGGHYNSNRSNTPNSTHSHTSGHNAKAVNQNTPGMGGGVASLAVSVAEHGMPSPQGNFDNANGVGKMITHPQMPVYQTPNGNTLMAAPYNPYNEFNGDPSMSIAPPNTAAGGGIFLHMPMPAPAHTFGIYAPPQPAAPPGATMGMHPTPTSTAVTYGVAPNGGPPQQFMPSPSDAVPIQAPSNGYYPPGELTTVEPNGTIHTGGDGLQFQCIPYPGTAPPPPMPFYYTAGSAVAAAGGMPMNGISTVPQPQSSTGSVNGGGCGNSAGVPSGPQGYWCQPPNALLPLPTSTPQINGSSACVSTSSNNSPPNMTTNTTNSRPRDSK</sequence>
<feature type="region of interest" description="Disordered" evidence="1">
    <location>
        <begin position="1219"/>
        <end position="1257"/>
    </location>
</feature>
<feature type="region of interest" description="Disordered" evidence="1">
    <location>
        <begin position="786"/>
        <end position="880"/>
    </location>
</feature>
<feature type="compositionally biased region" description="Low complexity" evidence="1">
    <location>
        <begin position="939"/>
        <end position="957"/>
    </location>
</feature>
<dbReference type="Gene3D" id="3.90.70.80">
    <property type="match status" value="1"/>
</dbReference>
<feature type="domain" description="OTU" evidence="3">
    <location>
        <begin position="25"/>
        <end position="146"/>
    </location>
</feature>
<feature type="compositionally biased region" description="Polar residues" evidence="1">
    <location>
        <begin position="522"/>
        <end position="539"/>
    </location>
</feature>
<dbReference type="PANTHER" id="PTHR12419:SF115">
    <property type="entry name" value="PROTEIN OVARIAN TUMOR LOCUS-RELATED"/>
    <property type="match status" value="1"/>
</dbReference>
<name>A0ABM3JLE4_BACDO</name>
<evidence type="ECO:0000313" key="5">
    <source>
        <dbReference type="RefSeq" id="XP_049310056.1"/>
    </source>
</evidence>
<evidence type="ECO:0000256" key="1">
    <source>
        <dbReference type="SAM" id="MobiDB-lite"/>
    </source>
</evidence>
<dbReference type="RefSeq" id="XP_049310056.1">
    <property type="nucleotide sequence ID" value="XM_049454099.1"/>
</dbReference>
<dbReference type="CDD" id="cd20380">
    <property type="entry name" value="Tudor_TDRD13-like"/>
    <property type="match status" value="1"/>
</dbReference>
<feature type="compositionally biased region" description="Low complexity" evidence="1">
    <location>
        <begin position="895"/>
        <end position="919"/>
    </location>
</feature>
<dbReference type="CDD" id="cd22753">
    <property type="entry name" value="OTU_ALG13-like"/>
    <property type="match status" value="1"/>
</dbReference>
<accession>A0ABM3JLE4</accession>
<dbReference type="Proteomes" id="UP001652620">
    <property type="component" value="Chromosome 4"/>
</dbReference>
<organism evidence="4 5">
    <name type="scientific">Bactrocera dorsalis</name>
    <name type="common">Oriental fruit fly</name>
    <name type="synonym">Dacus dorsalis</name>
    <dbReference type="NCBI Taxonomy" id="27457"/>
    <lineage>
        <taxon>Eukaryota</taxon>
        <taxon>Metazoa</taxon>
        <taxon>Ecdysozoa</taxon>
        <taxon>Arthropoda</taxon>
        <taxon>Hexapoda</taxon>
        <taxon>Insecta</taxon>
        <taxon>Pterygota</taxon>
        <taxon>Neoptera</taxon>
        <taxon>Endopterygota</taxon>
        <taxon>Diptera</taxon>
        <taxon>Brachycera</taxon>
        <taxon>Muscomorpha</taxon>
        <taxon>Tephritoidea</taxon>
        <taxon>Tephritidae</taxon>
        <taxon>Bactrocera</taxon>
        <taxon>Bactrocera</taxon>
    </lineage>
</organism>
<dbReference type="InterPro" id="IPR049770">
    <property type="entry name" value="OTU_Tudor"/>
</dbReference>
<feature type="region of interest" description="Disordered" evidence="1">
    <location>
        <begin position="893"/>
        <end position="970"/>
    </location>
</feature>
<feature type="compositionally biased region" description="Polar residues" evidence="1">
    <location>
        <begin position="815"/>
        <end position="831"/>
    </location>
</feature>
<dbReference type="GeneID" id="105222775"/>
<dbReference type="PANTHER" id="PTHR12419">
    <property type="entry name" value="OTU DOMAIN CONTAINING PROTEIN"/>
    <property type="match status" value="1"/>
</dbReference>
<dbReference type="PROSITE" id="PS50802">
    <property type="entry name" value="OTU"/>
    <property type="match status" value="1"/>
</dbReference>
<evidence type="ECO:0000259" key="3">
    <source>
        <dbReference type="PROSITE" id="PS50802"/>
    </source>
</evidence>
<dbReference type="InterPro" id="IPR050704">
    <property type="entry name" value="Peptidase_C85-like"/>
</dbReference>
<dbReference type="InterPro" id="IPR049769">
    <property type="entry name" value="OTU_OTU"/>
</dbReference>
<dbReference type="InterPro" id="IPR038765">
    <property type="entry name" value="Papain-like_cys_pep_sf"/>
</dbReference>
<evidence type="ECO:0000259" key="2">
    <source>
        <dbReference type="PROSITE" id="PS50304"/>
    </source>
</evidence>
<protein>
    <submittedName>
        <fullName evidence="5">Uncharacterized protein LOC105222775 isoform X1</fullName>
    </submittedName>
</protein>
<feature type="compositionally biased region" description="Low complexity" evidence="1">
    <location>
        <begin position="556"/>
        <end position="565"/>
    </location>
</feature>
<reference evidence="5" key="1">
    <citation type="submission" date="2025-08" db="UniProtKB">
        <authorList>
            <consortium name="RefSeq"/>
        </authorList>
    </citation>
    <scope>IDENTIFICATION</scope>
    <source>
        <tissue evidence="5">Adult</tissue>
    </source>
</reference>
<feature type="compositionally biased region" description="Low complexity" evidence="1">
    <location>
        <begin position="832"/>
        <end position="842"/>
    </location>
</feature>
<gene>
    <name evidence="5" type="primary">LOC105222775</name>
</gene>
<keyword evidence="4" id="KW-1185">Reference proteome</keyword>
<proteinExistence type="predicted"/>
<dbReference type="PROSITE" id="PS50304">
    <property type="entry name" value="TUDOR"/>
    <property type="match status" value="1"/>
</dbReference>
<dbReference type="InterPro" id="IPR003323">
    <property type="entry name" value="OTU_dom"/>
</dbReference>
<dbReference type="InterPro" id="IPR002999">
    <property type="entry name" value="Tudor"/>
</dbReference>